<gene>
    <name evidence="1" type="ORF">GII31_13805</name>
</gene>
<dbReference type="Proteomes" id="UP001059836">
    <property type="component" value="Chromosome"/>
</dbReference>
<dbReference type="RefSeq" id="WP_213243946.1">
    <property type="nucleotide sequence ID" value="NZ_CP045806.1"/>
</dbReference>
<evidence type="ECO:0000313" key="2">
    <source>
        <dbReference type="Proteomes" id="UP001059836"/>
    </source>
</evidence>
<protein>
    <submittedName>
        <fullName evidence="1">Uncharacterized protein</fullName>
    </submittedName>
</protein>
<accession>A0ABX6IKY7</accession>
<sequence length="62" mass="7000">MGRNKFASRLTQLPAVQEIRVGAQRTRALNVRVLPHRDWNTGATDPYAHLRPILFPHEGATP</sequence>
<name>A0ABX6IKY7_9ACTN</name>
<proteinExistence type="predicted"/>
<dbReference type="EMBL" id="CP045809">
    <property type="protein sequence ID" value="QHN35786.1"/>
    <property type="molecule type" value="Genomic_DNA"/>
</dbReference>
<organism evidence="1 2">
    <name type="scientific">Gordonia pseudamarae</name>
    <dbReference type="NCBI Taxonomy" id="2831662"/>
    <lineage>
        <taxon>Bacteria</taxon>
        <taxon>Bacillati</taxon>
        <taxon>Actinomycetota</taxon>
        <taxon>Actinomycetes</taxon>
        <taxon>Mycobacteriales</taxon>
        <taxon>Gordoniaceae</taxon>
        <taxon>Gordonia</taxon>
    </lineage>
</organism>
<reference evidence="1" key="1">
    <citation type="journal article" date="2021" name="Nat. Microbiol.">
        <title>Cocultivation of an ultrasmall environmental parasitic bacterium with lytic ability against bacteria associated with wastewater foams.</title>
        <authorList>
            <person name="Batinovic S."/>
            <person name="Rose J.J.A."/>
            <person name="Ratcliffe J."/>
            <person name="Seviour R.J."/>
            <person name="Petrovski S."/>
        </authorList>
    </citation>
    <scope>NUCLEOTIDE SEQUENCE</scope>
    <source>
        <strain evidence="1">CON9</strain>
    </source>
</reference>
<evidence type="ECO:0000313" key="1">
    <source>
        <dbReference type="EMBL" id="QHN35786.1"/>
    </source>
</evidence>
<keyword evidence="2" id="KW-1185">Reference proteome</keyword>